<organism evidence="1 2">
    <name type="scientific">Rickettsia conorii subsp. raoultii</name>
    <dbReference type="NCBI Taxonomy" id="369822"/>
    <lineage>
        <taxon>Bacteria</taxon>
        <taxon>Pseudomonadati</taxon>
        <taxon>Pseudomonadota</taxon>
        <taxon>Alphaproteobacteria</taxon>
        <taxon>Rickettsiales</taxon>
        <taxon>Rickettsiaceae</taxon>
        <taxon>Rickettsieae</taxon>
        <taxon>Rickettsia</taxon>
        <taxon>spotted fever group</taxon>
    </lineage>
</organism>
<dbReference type="EMBL" id="CP010971">
    <property type="protein sequence ID" value="AJQ52486.1"/>
    <property type="molecule type" value="Genomic_DNA"/>
</dbReference>
<evidence type="ECO:0000313" key="2">
    <source>
        <dbReference type="Proteomes" id="UP000077462"/>
    </source>
</evidence>
<protein>
    <submittedName>
        <fullName evidence="1">Uncharacterized protein</fullName>
    </submittedName>
</protein>
<dbReference type="AlphaFoldDB" id="A0A9N7G9J9"/>
<accession>A0A9N7G9J9</accession>
<proteinExistence type="predicted"/>
<geneLocation type="plasmid" evidence="2">
    <name>prra2</name>
</geneLocation>
<dbReference type="RefSeq" id="WP_064464916.1">
    <property type="nucleotide sequence ID" value="NZ_CP010971.1"/>
</dbReference>
<name>A0A9N7G9J9_RICCR</name>
<sequence length="85" mass="9378">MSKDGQDDKNVNNDEISTQLYSGAQVKNVINKIICRINAFNLTEIQQLKSSAVSISTEGVDPEIAKELKALIASIVEKEKEEKNV</sequence>
<dbReference type="Proteomes" id="UP000077462">
    <property type="component" value="Plasmid pRra2"/>
</dbReference>
<evidence type="ECO:0000313" key="1">
    <source>
        <dbReference type="EMBL" id="AJQ52486.1"/>
    </source>
</evidence>
<reference evidence="1 2" key="1">
    <citation type="journal article" date="2016" name="Genome Announc.">
        <title>Genome Sequence of the Tick-Borne Pathogen Rickettsia raoultii.</title>
        <authorList>
            <person name="El Karkouri K."/>
            <person name="Mediannikov O."/>
            <person name="Robert C."/>
            <person name="Raoult D."/>
            <person name="Fournier P.E."/>
        </authorList>
    </citation>
    <scope>NUCLEOTIDE SEQUENCE [LARGE SCALE GENOMIC DNA]</scope>
    <source>
        <strain evidence="1 2">Khabarovsk</strain>
    </source>
</reference>
<gene>
    <name evidence="1" type="ORF">UQ52_07625</name>
</gene>
<keyword evidence="1" id="KW-0614">Plasmid</keyword>